<name>A0ABD1TXK6_9LAMI</name>
<keyword evidence="2" id="KW-1185">Reference proteome</keyword>
<comment type="caution">
    <text evidence="1">The sequence shown here is derived from an EMBL/GenBank/DDBJ whole genome shotgun (WGS) entry which is preliminary data.</text>
</comment>
<reference evidence="2" key="1">
    <citation type="submission" date="2024-07" db="EMBL/GenBank/DDBJ databases">
        <title>Two chromosome-level genome assemblies of Korean endemic species Abeliophyllum distichum and Forsythia ovata (Oleaceae).</title>
        <authorList>
            <person name="Jang H."/>
        </authorList>
    </citation>
    <scope>NUCLEOTIDE SEQUENCE [LARGE SCALE GENOMIC DNA]</scope>
</reference>
<evidence type="ECO:0000313" key="2">
    <source>
        <dbReference type="Proteomes" id="UP001604336"/>
    </source>
</evidence>
<keyword evidence="1" id="KW-0808">Transferase</keyword>
<sequence length="203" mass="23427">MQLSFGNMTTKFNVFNVNKQLQDDDDVADVDMIETLVDDSFVSTNCDNALNMCLTYFGSYFDVDSVIDEMNVLLESAPVMDTIKWKQKIEPLPTSEEKNIPLVQPPPKIELKELHDTLQYAFLGETDTLPVNEEVETFVVEFEQDAALKSYFHEEHKFKFLRINDKWCKLMRCKQSRILPFASPLRPDLQSATFIFSTFISGQ</sequence>
<evidence type="ECO:0000313" key="1">
    <source>
        <dbReference type="EMBL" id="KAL2517471.1"/>
    </source>
</evidence>
<dbReference type="GO" id="GO:0003964">
    <property type="term" value="F:RNA-directed DNA polymerase activity"/>
    <property type="evidence" value="ECO:0007669"/>
    <property type="project" value="UniProtKB-KW"/>
</dbReference>
<keyword evidence="1" id="KW-0695">RNA-directed DNA polymerase</keyword>
<dbReference type="EMBL" id="JBFOLK010000004">
    <property type="protein sequence ID" value="KAL2517471.1"/>
    <property type="molecule type" value="Genomic_DNA"/>
</dbReference>
<protein>
    <submittedName>
        <fullName evidence="1">Reverse transcriptase</fullName>
    </submittedName>
</protein>
<gene>
    <name evidence="1" type="ORF">Adt_13718</name>
</gene>
<proteinExistence type="predicted"/>
<accession>A0ABD1TXK6</accession>
<dbReference type="Proteomes" id="UP001604336">
    <property type="component" value="Unassembled WGS sequence"/>
</dbReference>
<keyword evidence="1" id="KW-0548">Nucleotidyltransferase</keyword>
<dbReference type="AlphaFoldDB" id="A0ABD1TXK6"/>
<organism evidence="1 2">
    <name type="scientific">Abeliophyllum distichum</name>
    <dbReference type="NCBI Taxonomy" id="126358"/>
    <lineage>
        <taxon>Eukaryota</taxon>
        <taxon>Viridiplantae</taxon>
        <taxon>Streptophyta</taxon>
        <taxon>Embryophyta</taxon>
        <taxon>Tracheophyta</taxon>
        <taxon>Spermatophyta</taxon>
        <taxon>Magnoliopsida</taxon>
        <taxon>eudicotyledons</taxon>
        <taxon>Gunneridae</taxon>
        <taxon>Pentapetalae</taxon>
        <taxon>asterids</taxon>
        <taxon>lamiids</taxon>
        <taxon>Lamiales</taxon>
        <taxon>Oleaceae</taxon>
        <taxon>Forsythieae</taxon>
        <taxon>Abeliophyllum</taxon>
    </lineage>
</organism>